<feature type="non-terminal residue" evidence="2">
    <location>
        <position position="1"/>
    </location>
</feature>
<dbReference type="AlphaFoldDB" id="A0A392WBF0"/>
<proteinExistence type="predicted"/>
<sequence>WGDKEAINYEDAEKEETSARRGTKLDHQQTYNNGPRQRIGTIRGLKEKQLW</sequence>
<feature type="compositionally biased region" description="Basic and acidic residues" evidence="1">
    <location>
        <begin position="15"/>
        <end position="27"/>
    </location>
</feature>
<reference evidence="2 3" key="1">
    <citation type="journal article" date="2018" name="Front. Plant Sci.">
        <title>Red Clover (Trifolium pratense) and Zigzag Clover (T. medium) - A Picture of Genomic Similarities and Differences.</title>
        <authorList>
            <person name="Dluhosova J."/>
            <person name="Istvanek J."/>
            <person name="Nedelnik J."/>
            <person name="Repkova J."/>
        </authorList>
    </citation>
    <scope>NUCLEOTIDE SEQUENCE [LARGE SCALE GENOMIC DNA]</scope>
    <source>
        <strain evidence="3">cv. 10/8</strain>
        <tissue evidence="2">Leaf</tissue>
    </source>
</reference>
<dbReference type="EMBL" id="LXQA011447318">
    <property type="protein sequence ID" value="MCI97556.1"/>
    <property type="molecule type" value="Genomic_DNA"/>
</dbReference>
<evidence type="ECO:0000256" key="1">
    <source>
        <dbReference type="SAM" id="MobiDB-lite"/>
    </source>
</evidence>
<name>A0A392WBF0_9FABA</name>
<accession>A0A392WBF0</accession>
<feature type="region of interest" description="Disordered" evidence="1">
    <location>
        <begin position="1"/>
        <end position="51"/>
    </location>
</feature>
<organism evidence="2 3">
    <name type="scientific">Trifolium medium</name>
    <dbReference type="NCBI Taxonomy" id="97028"/>
    <lineage>
        <taxon>Eukaryota</taxon>
        <taxon>Viridiplantae</taxon>
        <taxon>Streptophyta</taxon>
        <taxon>Embryophyta</taxon>
        <taxon>Tracheophyta</taxon>
        <taxon>Spermatophyta</taxon>
        <taxon>Magnoliopsida</taxon>
        <taxon>eudicotyledons</taxon>
        <taxon>Gunneridae</taxon>
        <taxon>Pentapetalae</taxon>
        <taxon>rosids</taxon>
        <taxon>fabids</taxon>
        <taxon>Fabales</taxon>
        <taxon>Fabaceae</taxon>
        <taxon>Papilionoideae</taxon>
        <taxon>50 kb inversion clade</taxon>
        <taxon>NPAAA clade</taxon>
        <taxon>Hologalegina</taxon>
        <taxon>IRL clade</taxon>
        <taxon>Trifolieae</taxon>
        <taxon>Trifolium</taxon>
    </lineage>
</organism>
<dbReference type="Proteomes" id="UP000265520">
    <property type="component" value="Unassembled WGS sequence"/>
</dbReference>
<comment type="caution">
    <text evidence="2">The sequence shown here is derived from an EMBL/GenBank/DDBJ whole genome shotgun (WGS) entry which is preliminary data.</text>
</comment>
<evidence type="ECO:0000313" key="2">
    <source>
        <dbReference type="EMBL" id="MCI97556.1"/>
    </source>
</evidence>
<evidence type="ECO:0000313" key="3">
    <source>
        <dbReference type="Proteomes" id="UP000265520"/>
    </source>
</evidence>
<keyword evidence="3" id="KW-1185">Reference proteome</keyword>
<protein>
    <submittedName>
        <fullName evidence="2">Uncharacterized protein</fullName>
    </submittedName>
</protein>